<sequence length="99" mass="11078">MKVRKHSRWSLWTFSERSRPEKALPHRATDFTTVNNTAEVRIEVGERQVVSPRTKPPSRHPPPGPPPASRGSPQPASPPVNQGQSASRSRAPNLRTRSR</sequence>
<name>A0ACC1MMQ8_9APHY</name>
<dbReference type="Proteomes" id="UP001144978">
    <property type="component" value="Unassembled WGS sequence"/>
</dbReference>
<proteinExistence type="predicted"/>
<protein>
    <submittedName>
        <fullName evidence="1">Uncharacterized protein</fullName>
    </submittedName>
</protein>
<keyword evidence="2" id="KW-1185">Reference proteome</keyword>
<dbReference type="EMBL" id="JANSHE010006167">
    <property type="protein sequence ID" value="KAJ2967954.1"/>
    <property type="molecule type" value="Genomic_DNA"/>
</dbReference>
<reference evidence="1" key="1">
    <citation type="submission" date="2022-08" db="EMBL/GenBank/DDBJ databases">
        <title>Genome Sequence of Pycnoporus sanguineus.</title>
        <authorList>
            <person name="Buettner E."/>
        </authorList>
    </citation>
    <scope>NUCLEOTIDE SEQUENCE</scope>
    <source>
        <strain evidence="1">CG-C14</strain>
    </source>
</reference>
<organism evidence="1 2">
    <name type="scientific">Trametes sanguinea</name>
    <dbReference type="NCBI Taxonomy" id="158606"/>
    <lineage>
        <taxon>Eukaryota</taxon>
        <taxon>Fungi</taxon>
        <taxon>Dikarya</taxon>
        <taxon>Basidiomycota</taxon>
        <taxon>Agaricomycotina</taxon>
        <taxon>Agaricomycetes</taxon>
        <taxon>Polyporales</taxon>
        <taxon>Polyporaceae</taxon>
        <taxon>Trametes</taxon>
    </lineage>
</organism>
<gene>
    <name evidence="1" type="ORF">NUW54_g13358</name>
</gene>
<comment type="caution">
    <text evidence="1">The sequence shown here is derived from an EMBL/GenBank/DDBJ whole genome shotgun (WGS) entry which is preliminary data.</text>
</comment>
<accession>A0ACC1MMQ8</accession>
<evidence type="ECO:0000313" key="2">
    <source>
        <dbReference type="Proteomes" id="UP001144978"/>
    </source>
</evidence>
<evidence type="ECO:0000313" key="1">
    <source>
        <dbReference type="EMBL" id="KAJ2967954.1"/>
    </source>
</evidence>